<gene>
    <name evidence="1" type="ORF">OUZ56_013570</name>
</gene>
<sequence>MTIRRYSISNSQESLKEPLCSIEAGHDGQKNNKLPGRPLFLDMFICIVPSLQPQGLYTHFLIVKETIFRFFGTCTSEFRQKRKQPHNNIKSISLRLLTRTQEARQSN</sequence>
<proteinExistence type="predicted"/>
<name>A0ABQ9Z6A3_9CRUS</name>
<comment type="caution">
    <text evidence="1">The sequence shown here is derived from an EMBL/GenBank/DDBJ whole genome shotgun (WGS) entry which is preliminary data.</text>
</comment>
<organism evidence="1 2">
    <name type="scientific">Daphnia magna</name>
    <dbReference type="NCBI Taxonomy" id="35525"/>
    <lineage>
        <taxon>Eukaryota</taxon>
        <taxon>Metazoa</taxon>
        <taxon>Ecdysozoa</taxon>
        <taxon>Arthropoda</taxon>
        <taxon>Crustacea</taxon>
        <taxon>Branchiopoda</taxon>
        <taxon>Diplostraca</taxon>
        <taxon>Cladocera</taxon>
        <taxon>Anomopoda</taxon>
        <taxon>Daphniidae</taxon>
        <taxon>Daphnia</taxon>
    </lineage>
</organism>
<keyword evidence="2" id="KW-1185">Reference proteome</keyword>
<dbReference type="Proteomes" id="UP001234178">
    <property type="component" value="Unassembled WGS sequence"/>
</dbReference>
<evidence type="ECO:0000313" key="2">
    <source>
        <dbReference type="Proteomes" id="UP001234178"/>
    </source>
</evidence>
<reference evidence="1 2" key="1">
    <citation type="journal article" date="2023" name="Nucleic Acids Res.">
        <title>The hologenome of Daphnia magna reveals possible DNA methylation and microbiome-mediated evolution of the host genome.</title>
        <authorList>
            <person name="Chaturvedi A."/>
            <person name="Li X."/>
            <person name="Dhandapani V."/>
            <person name="Marshall H."/>
            <person name="Kissane S."/>
            <person name="Cuenca-Cambronero M."/>
            <person name="Asole G."/>
            <person name="Calvet F."/>
            <person name="Ruiz-Romero M."/>
            <person name="Marangio P."/>
            <person name="Guigo R."/>
            <person name="Rago D."/>
            <person name="Mirbahai L."/>
            <person name="Eastwood N."/>
            <person name="Colbourne J.K."/>
            <person name="Zhou J."/>
            <person name="Mallon E."/>
            <person name="Orsini L."/>
        </authorList>
    </citation>
    <scope>NUCLEOTIDE SEQUENCE [LARGE SCALE GENOMIC DNA]</scope>
    <source>
        <strain evidence="1">LRV0_1</strain>
    </source>
</reference>
<accession>A0ABQ9Z6A3</accession>
<protein>
    <submittedName>
        <fullName evidence="1">Uncharacterized protein</fullName>
    </submittedName>
</protein>
<evidence type="ECO:0000313" key="1">
    <source>
        <dbReference type="EMBL" id="KAK4008430.1"/>
    </source>
</evidence>
<dbReference type="EMBL" id="JAOYFB010000002">
    <property type="protein sequence ID" value="KAK4008430.1"/>
    <property type="molecule type" value="Genomic_DNA"/>
</dbReference>